<dbReference type="Proteomes" id="UP000823641">
    <property type="component" value="Unassembled WGS sequence"/>
</dbReference>
<proteinExistence type="predicted"/>
<gene>
    <name evidence="2" type="ORF">IAA73_10025</name>
</gene>
<feature type="transmembrane region" description="Helical" evidence="1">
    <location>
        <begin position="70"/>
        <end position="88"/>
    </location>
</feature>
<dbReference type="AlphaFoldDB" id="A0A9D9N4X7"/>
<keyword evidence="1" id="KW-1133">Transmembrane helix</keyword>
<dbReference type="EMBL" id="JADIMG010000096">
    <property type="protein sequence ID" value="MBO8460651.1"/>
    <property type="molecule type" value="Genomic_DNA"/>
</dbReference>
<evidence type="ECO:0000313" key="3">
    <source>
        <dbReference type="Proteomes" id="UP000823641"/>
    </source>
</evidence>
<feature type="transmembrane region" description="Helical" evidence="1">
    <location>
        <begin position="46"/>
        <end position="64"/>
    </location>
</feature>
<accession>A0A9D9N4X7</accession>
<keyword evidence="1" id="KW-0812">Transmembrane</keyword>
<reference evidence="2" key="1">
    <citation type="submission" date="2020-10" db="EMBL/GenBank/DDBJ databases">
        <authorList>
            <person name="Gilroy R."/>
        </authorList>
    </citation>
    <scope>NUCLEOTIDE SEQUENCE</scope>
    <source>
        <strain evidence="2">G3-3990</strain>
    </source>
</reference>
<feature type="transmembrane region" description="Helical" evidence="1">
    <location>
        <begin position="12"/>
        <end position="34"/>
    </location>
</feature>
<evidence type="ECO:0000313" key="2">
    <source>
        <dbReference type="EMBL" id="MBO8460651.1"/>
    </source>
</evidence>
<comment type="caution">
    <text evidence="2">The sequence shown here is derived from an EMBL/GenBank/DDBJ whole genome shotgun (WGS) entry which is preliminary data.</text>
</comment>
<reference evidence="2" key="2">
    <citation type="journal article" date="2021" name="PeerJ">
        <title>Extensive microbial diversity within the chicken gut microbiome revealed by metagenomics and culture.</title>
        <authorList>
            <person name="Gilroy R."/>
            <person name="Ravi A."/>
            <person name="Getino M."/>
            <person name="Pursley I."/>
            <person name="Horton D.L."/>
            <person name="Alikhan N.F."/>
            <person name="Baker D."/>
            <person name="Gharbi K."/>
            <person name="Hall N."/>
            <person name="Watson M."/>
            <person name="Adriaenssens E.M."/>
            <person name="Foster-Nyarko E."/>
            <person name="Jarju S."/>
            <person name="Secka A."/>
            <person name="Antonio M."/>
            <person name="Oren A."/>
            <person name="Chaudhuri R.R."/>
            <person name="La Ragione R."/>
            <person name="Hildebrand F."/>
            <person name="Pallen M.J."/>
        </authorList>
    </citation>
    <scope>NUCLEOTIDE SEQUENCE</scope>
    <source>
        <strain evidence="2">G3-3990</strain>
    </source>
</reference>
<sequence>LVNVLFVPRISYMASAWASFACYFVMMLVSYFVGQKYMKIPYDLRSMGLYTIVALAFLAISYYFKSDRIWLNYTINTVLLLVYLAMIVRRDFPLHNLPVVGKYFK</sequence>
<name>A0A9D9N4X7_9BACT</name>
<feature type="non-terminal residue" evidence="2">
    <location>
        <position position="1"/>
    </location>
</feature>
<protein>
    <submittedName>
        <fullName evidence="2">Polysaccharide biosynthesis C-terminal domain-containing protein</fullName>
    </submittedName>
</protein>
<organism evidence="2 3">
    <name type="scientific">Candidatus Gallipaludibacter merdavium</name>
    <dbReference type="NCBI Taxonomy" id="2840839"/>
    <lineage>
        <taxon>Bacteria</taxon>
        <taxon>Pseudomonadati</taxon>
        <taxon>Bacteroidota</taxon>
        <taxon>Bacteroidia</taxon>
        <taxon>Bacteroidales</taxon>
        <taxon>Candidatus Gallipaludibacter</taxon>
    </lineage>
</organism>
<evidence type="ECO:0000256" key="1">
    <source>
        <dbReference type="SAM" id="Phobius"/>
    </source>
</evidence>
<keyword evidence="1" id="KW-0472">Membrane</keyword>